<evidence type="ECO:0000256" key="2">
    <source>
        <dbReference type="ARBA" id="ARBA00010663"/>
    </source>
</evidence>
<dbReference type="GO" id="GO:0004930">
    <property type="term" value="F:G protein-coupled receptor activity"/>
    <property type="evidence" value="ECO:0007669"/>
    <property type="project" value="UniProtKB-KW"/>
</dbReference>
<dbReference type="PRINTS" id="PR00245">
    <property type="entry name" value="OLFACTORYR"/>
</dbReference>
<keyword evidence="8 10" id="KW-0675">Receptor</keyword>
<keyword evidence="3 10" id="KW-0812">Transmembrane</keyword>
<dbReference type="InterPro" id="IPR050427">
    <property type="entry name" value="Olfactory_Receptors"/>
</dbReference>
<dbReference type="Proteomes" id="UP000028990">
    <property type="component" value="Unassembled WGS sequence"/>
</dbReference>
<gene>
    <name evidence="13" type="ORF">H920_15895</name>
</gene>
<keyword evidence="11" id="KW-0552">Olfaction</keyword>
<accession>A0A091CTG6</accession>
<feature type="transmembrane region" description="Helical" evidence="11">
    <location>
        <begin position="337"/>
        <end position="355"/>
    </location>
</feature>
<evidence type="ECO:0000256" key="10">
    <source>
        <dbReference type="RuleBase" id="RU000688"/>
    </source>
</evidence>
<dbReference type="AlphaFoldDB" id="A0A091CTG6"/>
<evidence type="ECO:0000259" key="12">
    <source>
        <dbReference type="PROSITE" id="PS50262"/>
    </source>
</evidence>
<feature type="transmembrane region" description="Helical" evidence="11">
    <location>
        <begin position="205"/>
        <end position="223"/>
    </location>
</feature>
<comment type="subcellular location">
    <subcellularLocation>
        <location evidence="11">Cell membrane</location>
        <topology evidence="11">Multi-pass membrane protein</topology>
    </subcellularLocation>
    <subcellularLocation>
        <location evidence="1">Membrane</location>
        <topology evidence="1">Multi-pass membrane protein</topology>
    </subcellularLocation>
</comment>
<name>A0A091CTG6_FUKDA</name>
<keyword evidence="6 11" id="KW-0472">Membrane</keyword>
<feature type="transmembrane region" description="Helical" evidence="11">
    <location>
        <begin position="302"/>
        <end position="325"/>
    </location>
</feature>
<dbReference type="Pfam" id="PF13853">
    <property type="entry name" value="7tm_4"/>
    <property type="match status" value="1"/>
</dbReference>
<evidence type="ECO:0000256" key="7">
    <source>
        <dbReference type="ARBA" id="ARBA00023157"/>
    </source>
</evidence>
<dbReference type="GO" id="GO:0004984">
    <property type="term" value="F:olfactory receptor activity"/>
    <property type="evidence" value="ECO:0007669"/>
    <property type="project" value="InterPro"/>
</dbReference>
<evidence type="ECO:0000313" key="13">
    <source>
        <dbReference type="EMBL" id="KFO22704.1"/>
    </source>
</evidence>
<feature type="domain" description="G-protein coupled receptors family 1 profile" evidence="12">
    <location>
        <begin position="1"/>
        <end position="352"/>
    </location>
</feature>
<evidence type="ECO:0000313" key="14">
    <source>
        <dbReference type="Proteomes" id="UP000028990"/>
    </source>
</evidence>
<dbReference type="PRINTS" id="PR00237">
    <property type="entry name" value="GPCRRHODOPSN"/>
</dbReference>
<dbReference type="InterPro" id="IPR017452">
    <property type="entry name" value="GPCR_Rhodpsn_7TM"/>
</dbReference>
<evidence type="ECO:0000256" key="11">
    <source>
        <dbReference type="RuleBase" id="RU363047"/>
    </source>
</evidence>
<dbReference type="PANTHER" id="PTHR48002">
    <property type="entry name" value="OLFACTORY RECEPTOR"/>
    <property type="match status" value="1"/>
</dbReference>
<feature type="transmembrane region" description="Helical" evidence="11">
    <location>
        <begin position="147"/>
        <end position="167"/>
    </location>
</feature>
<evidence type="ECO:0000256" key="9">
    <source>
        <dbReference type="ARBA" id="ARBA00023224"/>
    </source>
</evidence>
<organism evidence="13 14">
    <name type="scientific">Fukomys damarensis</name>
    <name type="common">Damaraland mole rat</name>
    <name type="synonym">Cryptomys damarensis</name>
    <dbReference type="NCBI Taxonomy" id="885580"/>
    <lineage>
        <taxon>Eukaryota</taxon>
        <taxon>Metazoa</taxon>
        <taxon>Chordata</taxon>
        <taxon>Craniata</taxon>
        <taxon>Vertebrata</taxon>
        <taxon>Euteleostomi</taxon>
        <taxon>Mammalia</taxon>
        <taxon>Eutheria</taxon>
        <taxon>Euarchontoglires</taxon>
        <taxon>Glires</taxon>
        <taxon>Rodentia</taxon>
        <taxon>Hystricomorpha</taxon>
        <taxon>Bathyergidae</taxon>
        <taxon>Fukomys</taxon>
    </lineage>
</organism>
<dbReference type="InterPro" id="IPR000276">
    <property type="entry name" value="GPCR_Rhodpsn"/>
</dbReference>
<proteinExistence type="inferred from homology"/>
<dbReference type="EMBL" id="KN123962">
    <property type="protein sequence ID" value="KFO22704.1"/>
    <property type="molecule type" value="Genomic_DNA"/>
</dbReference>
<reference evidence="13 14" key="1">
    <citation type="submission" date="2013-11" db="EMBL/GenBank/DDBJ databases">
        <title>The Damaraland mole rat (Fukomys damarensis) genome and evolution of African mole rats.</title>
        <authorList>
            <person name="Gladyshev V.N."/>
            <person name="Fang X."/>
        </authorList>
    </citation>
    <scope>NUCLEOTIDE SEQUENCE [LARGE SCALE GENOMIC DNA]</scope>
    <source>
        <tissue evidence="13">Liver</tissue>
    </source>
</reference>
<keyword evidence="4 11" id="KW-1133">Transmembrane helix</keyword>
<keyword evidence="11" id="KW-1003">Cell membrane</keyword>
<feature type="transmembrane region" description="Helical" evidence="11">
    <location>
        <begin position="40"/>
        <end position="62"/>
    </location>
</feature>
<dbReference type="Gene3D" id="1.20.1070.10">
    <property type="entry name" value="Rhodopsin 7-helix transmembrane proteins"/>
    <property type="match status" value="2"/>
</dbReference>
<comment type="similarity">
    <text evidence="2 10">Belongs to the G-protein coupled receptor 1 family.</text>
</comment>
<evidence type="ECO:0000256" key="1">
    <source>
        <dbReference type="ARBA" id="ARBA00004141"/>
    </source>
</evidence>
<keyword evidence="7" id="KW-1015">Disulfide bond</keyword>
<protein>
    <recommendedName>
        <fullName evidence="11">Olfactory receptor</fullName>
    </recommendedName>
</protein>
<dbReference type="FunFam" id="1.20.1070.10:FF:000012">
    <property type="entry name" value="Olfactory receptor"/>
    <property type="match status" value="2"/>
</dbReference>
<evidence type="ECO:0000256" key="8">
    <source>
        <dbReference type="ARBA" id="ARBA00023170"/>
    </source>
</evidence>
<feature type="transmembrane region" description="Helical" evidence="11">
    <location>
        <begin position="82"/>
        <end position="100"/>
    </location>
</feature>
<dbReference type="eggNOG" id="ENOG502R698">
    <property type="taxonomic scope" value="Eukaryota"/>
</dbReference>
<keyword evidence="5 10" id="KW-0297">G-protein coupled receptor</keyword>
<dbReference type="PROSITE" id="PS00237">
    <property type="entry name" value="G_PROTEIN_RECEP_F1_1"/>
    <property type="match status" value="2"/>
</dbReference>
<dbReference type="GO" id="GO:0005886">
    <property type="term" value="C:plasma membrane"/>
    <property type="evidence" value="ECO:0007669"/>
    <property type="project" value="UniProtKB-SubCell"/>
</dbReference>
<dbReference type="Pfam" id="PF00001">
    <property type="entry name" value="7tm_1"/>
    <property type="match status" value="1"/>
</dbReference>
<evidence type="ECO:0000256" key="6">
    <source>
        <dbReference type="ARBA" id="ARBA00023136"/>
    </source>
</evidence>
<evidence type="ECO:0000256" key="3">
    <source>
        <dbReference type="ARBA" id="ARBA00022692"/>
    </source>
</evidence>
<dbReference type="SUPFAM" id="SSF81321">
    <property type="entry name" value="Family A G protein-coupled receptor-like"/>
    <property type="match status" value="2"/>
</dbReference>
<keyword evidence="9 10" id="KW-0807">Transducer</keyword>
<evidence type="ECO:0000256" key="4">
    <source>
        <dbReference type="ARBA" id="ARBA00022989"/>
    </source>
</evidence>
<evidence type="ECO:0000256" key="5">
    <source>
        <dbReference type="ARBA" id="ARBA00023040"/>
    </source>
</evidence>
<dbReference type="InterPro" id="IPR000725">
    <property type="entry name" value="Olfact_rcpt"/>
</dbReference>
<keyword evidence="14" id="KW-1185">Reference proteome</keyword>
<keyword evidence="11" id="KW-0716">Sensory transduction</keyword>
<dbReference type="PROSITE" id="PS50262">
    <property type="entry name" value="G_PROTEIN_RECEP_F1_2"/>
    <property type="match status" value="1"/>
</dbReference>
<feature type="transmembrane region" description="Helical" evidence="11">
    <location>
        <begin position="270"/>
        <end position="290"/>
    </location>
</feature>
<sequence>MYFLLGNLSFLDMCISTITTPKMVTDFLRENKAISLWGCMAQMFFLHFLGGSEMTLLIVMAVDRYVAICRPLHYTAIMNRRVLLGSVLLSWAVGFVHTMSQMVFMATLPFCGPNVVDNIFCDLPLVIKLACTETYVLELLVIADSGLLSFICFVLLLVSYTVILVTVRRQSSGGSEMTLLIVMAVDRYVAICRPLHYTAIMNRRVLLGSVLLSWAVGFVHTMSQMVFMATLPFCGPNVVDNIFCDLPLVIKLACTETYVLELLVIADSGLLSFICFVLLLVSYTVILVTVRRQSSGGLSKALSTLSAHITVVTLFFGPCIFIYAWPFRSFSVDKFLSVFYSVITPLLNPVIYTLRNQEMKSAMSRLRTQHISSRQI</sequence>